<gene>
    <name evidence="2" type="ORF">HAPAU_34540</name>
</gene>
<keyword evidence="1" id="KW-1133">Transmembrane helix</keyword>
<dbReference type="PATRIC" id="fig|1008153.3.peg.3638"/>
<dbReference type="OrthoDB" id="379376at2157"/>
<organism evidence="2 3">
    <name type="scientific">Halalkalicoccus paucihalophilus</name>
    <dbReference type="NCBI Taxonomy" id="1008153"/>
    <lineage>
        <taxon>Archaea</taxon>
        <taxon>Methanobacteriati</taxon>
        <taxon>Methanobacteriota</taxon>
        <taxon>Stenosarchaea group</taxon>
        <taxon>Halobacteria</taxon>
        <taxon>Halobacteriales</taxon>
        <taxon>Halococcaceae</taxon>
        <taxon>Halalkalicoccus</taxon>
    </lineage>
</organism>
<dbReference type="RefSeq" id="WP_066384955.1">
    <property type="nucleotide sequence ID" value="NZ_LTAZ01000013.1"/>
</dbReference>
<evidence type="ECO:0000313" key="2">
    <source>
        <dbReference type="EMBL" id="KYH24471.1"/>
    </source>
</evidence>
<evidence type="ECO:0000256" key="1">
    <source>
        <dbReference type="SAM" id="Phobius"/>
    </source>
</evidence>
<keyword evidence="3" id="KW-1185">Reference proteome</keyword>
<keyword evidence="1" id="KW-0812">Transmembrane</keyword>
<proteinExistence type="predicted"/>
<feature type="transmembrane region" description="Helical" evidence="1">
    <location>
        <begin position="20"/>
        <end position="42"/>
    </location>
</feature>
<protein>
    <submittedName>
        <fullName evidence="2">Uncharacterized protein</fullName>
    </submittedName>
</protein>
<accession>A0A151A9W1</accession>
<dbReference type="AlphaFoldDB" id="A0A151A9W1"/>
<name>A0A151A9W1_9EURY</name>
<dbReference type="EMBL" id="LTAZ01000013">
    <property type="protein sequence ID" value="KYH24471.1"/>
    <property type="molecule type" value="Genomic_DNA"/>
</dbReference>
<evidence type="ECO:0000313" key="3">
    <source>
        <dbReference type="Proteomes" id="UP000075321"/>
    </source>
</evidence>
<sequence length="76" mass="8104">MGRSFTDELAREIGAYRHYFVLGIAFSIVFLLLSVVSLTVVAPGSGAYYITVVNIGTLVFVIGLCGVGILIAKRHG</sequence>
<dbReference type="Proteomes" id="UP000075321">
    <property type="component" value="Unassembled WGS sequence"/>
</dbReference>
<keyword evidence="1" id="KW-0472">Membrane</keyword>
<comment type="caution">
    <text evidence="2">The sequence shown here is derived from an EMBL/GenBank/DDBJ whole genome shotgun (WGS) entry which is preliminary data.</text>
</comment>
<feature type="transmembrane region" description="Helical" evidence="1">
    <location>
        <begin position="48"/>
        <end position="72"/>
    </location>
</feature>
<reference evidence="2 3" key="1">
    <citation type="submission" date="2016-02" db="EMBL/GenBank/DDBJ databases">
        <title>Genome sequence of Halalkalicoccus paucihalophilus DSM 24557.</title>
        <authorList>
            <person name="Poehlein A."/>
            <person name="Daniel R."/>
        </authorList>
    </citation>
    <scope>NUCLEOTIDE SEQUENCE [LARGE SCALE GENOMIC DNA]</scope>
    <source>
        <strain evidence="2 3">DSM 24557</strain>
    </source>
</reference>